<proteinExistence type="predicted"/>
<name>A0A3M7SKR8_BRAPC</name>
<organism evidence="1 2">
    <name type="scientific">Brachionus plicatilis</name>
    <name type="common">Marine rotifer</name>
    <name type="synonym">Brachionus muelleri</name>
    <dbReference type="NCBI Taxonomy" id="10195"/>
    <lineage>
        <taxon>Eukaryota</taxon>
        <taxon>Metazoa</taxon>
        <taxon>Spiralia</taxon>
        <taxon>Gnathifera</taxon>
        <taxon>Rotifera</taxon>
        <taxon>Eurotatoria</taxon>
        <taxon>Monogononta</taxon>
        <taxon>Pseudotrocha</taxon>
        <taxon>Ploima</taxon>
        <taxon>Brachionidae</taxon>
        <taxon>Brachionus</taxon>
    </lineage>
</organism>
<accession>A0A3M7SKR8</accession>
<evidence type="ECO:0000313" key="2">
    <source>
        <dbReference type="Proteomes" id="UP000276133"/>
    </source>
</evidence>
<dbReference type="EMBL" id="REGN01001203">
    <property type="protein sequence ID" value="RNA36322.1"/>
    <property type="molecule type" value="Genomic_DNA"/>
</dbReference>
<keyword evidence="2" id="KW-1185">Reference proteome</keyword>
<dbReference type="AlphaFoldDB" id="A0A3M7SKR8"/>
<reference evidence="1 2" key="1">
    <citation type="journal article" date="2018" name="Sci. Rep.">
        <title>Genomic signatures of local adaptation to the degree of environmental predictability in rotifers.</title>
        <authorList>
            <person name="Franch-Gras L."/>
            <person name="Hahn C."/>
            <person name="Garcia-Roger E.M."/>
            <person name="Carmona M.J."/>
            <person name="Serra M."/>
            <person name="Gomez A."/>
        </authorList>
    </citation>
    <scope>NUCLEOTIDE SEQUENCE [LARGE SCALE GENOMIC DNA]</scope>
    <source>
        <strain evidence="1">HYR1</strain>
    </source>
</reference>
<evidence type="ECO:0000313" key="1">
    <source>
        <dbReference type="EMBL" id="RNA36322.1"/>
    </source>
</evidence>
<protein>
    <submittedName>
        <fullName evidence="1">Uncharacterized protein</fullName>
    </submittedName>
</protein>
<comment type="caution">
    <text evidence="1">The sequence shown here is derived from an EMBL/GenBank/DDBJ whole genome shotgun (WGS) entry which is preliminary data.</text>
</comment>
<sequence length="61" mass="7564">MEDSENELLWLMSCILKLDKFAWLRKKISKYDTFYQSLREKEREREKKQASRILEFYGNRA</sequence>
<dbReference type="Proteomes" id="UP000276133">
    <property type="component" value="Unassembled WGS sequence"/>
</dbReference>
<gene>
    <name evidence="1" type="ORF">BpHYR1_010710</name>
</gene>